<keyword evidence="2" id="KW-0812">Transmembrane</keyword>
<name>A0A1P8WPR4_9PLAN</name>
<evidence type="ECO:0000313" key="4">
    <source>
        <dbReference type="Proteomes" id="UP000187735"/>
    </source>
</evidence>
<dbReference type="AlphaFoldDB" id="A0A1P8WPR4"/>
<feature type="transmembrane region" description="Helical" evidence="2">
    <location>
        <begin position="49"/>
        <end position="71"/>
    </location>
</feature>
<evidence type="ECO:0008006" key="5">
    <source>
        <dbReference type="Google" id="ProtNLM"/>
    </source>
</evidence>
<reference evidence="3 4" key="1">
    <citation type="journal article" date="2016" name="Front. Microbiol.">
        <title>Fuerstia marisgermanicae gen. nov., sp. nov., an Unusual Member of the Phylum Planctomycetes from the German Wadden Sea.</title>
        <authorList>
            <person name="Kohn T."/>
            <person name="Heuer A."/>
            <person name="Jogler M."/>
            <person name="Vollmers J."/>
            <person name="Boedeker C."/>
            <person name="Bunk B."/>
            <person name="Rast P."/>
            <person name="Borchert D."/>
            <person name="Glockner I."/>
            <person name="Freese H.M."/>
            <person name="Klenk H.P."/>
            <person name="Overmann J."/>
            <person name="Kaster A.K."/>
            <person name="Rohde M."/>
            <person name="Wiegand S."/>
            <person name="Jogler C."/>
        </authorList>
    </citation>
    <scope>NUCLEOTIDE SEQUENCE [LARGE SCALE GENOMIC DNA]</scope>
    <source>
        <strain evidence="3 4">NH11</strain>
    </source>
</reference>
<dbReference type="STRING" id="1891926.Fuma_05688"/>
<keyword evidence="2" id="KW-1133">Transmembrane helix</keyword>
<proteinExistence type="predicted"/>
<evidence type="ECO:0000313" key="3">
    <source>
        <dbReference type="EMBL" id="APZ96025.1"/>
    </source>
</evidence>
<dbReference type="Proteomes" id="UP000187735">
    <property type="component" value="Chromosome"/>
</dbReference>
<accession>A0A1P8WPR4</accession>
<organism evidence="3 4">
    <name type="scientific">Fuerstiella marisgermanici</name>
    <dbReference type="NCBI Taxonomy" id="1891926"/>
    <lineage>
        <taxon>Bacteria</taxon>
        <taxon>Pseudomonadati</taxon>
        <taxon>Planctomycetota</taxon>
        <taxon>Planctomycetia</taxon>
        <taxon>Planctomycetales</taxon>
        <taxon>Planctomycetaceae</taxon>
        <taxon>Fuerstiella</taxon>
    </lineage>
</organism>
<feature type="transmembrane region" description="Helical" evidence="2">
    <location>
        <begin position="20"/>
        <end position="43"/>
    </location>
</feature>
<feature type="region of interest" description="Disordered" evidence="1">
    <location>
        <begin position="383"/>
        <end position="446"/>
    </location>
</feature>
<protein>
    <recommendedName>
        <fullName evidence="5">Chromosome partition protein Smc</fullName>
    </recommendedName>
</protein>
<feature type="transmembrane region" description="Helical" evidence="2">
    <location>
        <begin position="139"/>
        <end position="158"/>
    </location>
</feature>
<keyword evidence="2" id="KW-0472">Membrane</keyword>
<evidence type="ECO:0000256" key="2">
    <source>
        <dbReference type="SAM" id="Phobius"/>
    </source>
</evidence>
<dbReference type="EMBL" id="CP017641">
    <property type="protein sequence ID" value="APZ96025.1"/>
    <property type="molecule type" value="Genomic_DNA"/>
</dbReference>
<feature type="compositionally biased region" description="Low complexity" evidence="1">
    <location>
        <begin position="435"/>
        <end position="445"/>
    </location>
</feature>
<keyword evidence="4" id="KW-1185">Reference proteome</keyword>
<sequence length="499" mass="53900">MTQLQQQVKAVRQRQQQEWVWKCVCIGLIAGSSVAGLLAYWRLSSGGLFSWGWIAAAGLSGPLLGIGWAFFTCRSTRNAAAAIDKACNLKDRTETALQFSQTADDSASAALCRLQLDDAEEHAASIQPTQVVPIEYPKLWPVAIAMTIAAVLLTAFSGPPTDLAAAEVTNEVVDQQADRLEDGLEELKTLQEQQPDPELDQLVKDLQQMIEQLKEPGVDPKEALAKLSEMEASLQQMQQQLTDPQAAAELQQIGEALSLSEAMATAGSALAKGDMEKAAEELVKLEMPDLDRKTEKAVTEKLDQLKQNNADGSQKKTIQEAASQISQGLSQGNRGKFSDGMKGLAGAAKKQARKKKLSDLLKKQCKCLGECKSECEGECRSQAGMNAKKGGSKAGSAASGNEAGDKTAKLKTKPQMNLKGQESASGDVDIETEASSEQQQQAARAYRQKAEEYEALSESVLESESIPLGHRQTIRKYFELIRPSGSETDAVNQQTDPQN</sequence>
<dbReference type="KEGG" id="fmr:Fuma_05688"/>
<gene>
    <name evidence="3" type="ORF">Fuma_05688</name>
</gene>
<dbReference type="OrthoDB" id="265967at2"/>
<feature type="compositionally biased region" description="Polar residues" evidence="1">
    <location>
        <begin position="414"/>
        <end position="424"/>
    </location>
</feature>
<dbReference type="RefSeq" id="WP_077027102.1">
    <property type="nucleotide sequence ID" value="NZ_CP017641.1"/>
</dbReference>
<evidence type="ECO:0000256" key="1">
    <source>
        <dbReference type="SAM" id="MobiDB-lite"/>
    </source>
</evidence>
<feature type="compositionally biased region" description="Low complexity" evidence="1">
    <location>
        <begin position="383"/>
        <end position="402"/>
    </location>
</feature>